<feature type="domain" description="DUF8175" evidence="1">
    <location>
        <begin position="10"/>
        <end position="163"/>
    </location>
</feature>
<evidence type="ECO:0000313" key="2">
    <source>
        <dbReference type="EMBL" id="RJO77728.1"/>
    </source>
</evidence>
<keyword evidence="3" id="KW-1185">Reference proteome</keyword>
<dbReference type="AlphaFoldDB" id="A0A3A4KC85"/>
<evidence type="ECO:0000259" key="1">
    <source>
        <dbReference type="Pfam" id="PF26526"/>
    </source>
</evidence>
<evidence type="ECO:0000313" key="3">
    <source>
        <dbReference type="Proteomes" id="UP000266677"/>
    </source>
</evidence>
<dbReference type="Pfam" id="PF26526">
    <property type="entry name" value="DUF8175"/>
    <property type="match status" value="1"/>
</dbReference>
<dbReference type="Proteomes" id="UP000266677">
    <property type="component" value="Unassembled WGS sequence"/>
</dbReference>
<protein>
    <recommendedName>
        <fullName evidence="1">DUF8175 domain-containing protein</fullName>
    </recommendedName>
</protein>
<dbReference type="EMBL" id="QZFU01000015">
    <property type="protein sequence ID" value="RJO77728.1"/>
    <property type="molecule type" value="Genomic_DNA"/>
</dbReference>
<dbReference type="InterPro" id="IPR058488">
    <property type="entry name" value="DUF8175"/>
</dbReference>
<name>A0A3A4KC85_9NOCA</name>
<sequence length="180" mass="19129">MDDPVVGTDVAAPPTGLHWIDYQGIAIPIADQGPHTHSATAATGFADTPAGAALAAIVHTVRMSVAPDRTWSPIAASELAPGPGKDAWIAARTLVSITKPAEKATAPTIIGYRVTAYLSKARAAVTAYTRYPDSSLAATHVRVVWLGEDWLLDLPHPDSTQPTVETIREIPHDTVRLENR</sequence>
<proteinExistence type="predicted"/>
<reference evidence="2 3" key="1">
    <citation type="submission" date="2018-09" db="EMBL/GenBank/DDBJ databases">
        <title>YIM PH21274 draft genome.</title>
        <authorList>
            <person name="Miao C."/>
        </authorList>
    </citation>
    <scope>NUCLEOTIDE SEQUENCE [LARGE SCALE GENOMIC DNA]</scope>
    <source>
        <strain evidence="2 3">YIM PH 21724</strain>
    </source>
</reference>
<comment type="caution">
    <text evidence="2">The sequence shown here is derived from an EMBL/GenBank/DDBJ whole genome shotgun (WGS) entry which is preliminary data.</text>
</comment>
<organism evidence="2 3">
    <name type="scientific">Nocardia panacis</name>
    <dbReference type="NCBI Taxonomy" id="2340916"/>
    <lineage>
        <taxon>Bacteria</taxon>
        <taxon>Bacillati</taxon>
        <taxon>Actinomycetota</taxon>
        <taxon>Actinomycetes</taxon>
        <taxon>Mycobacteriales</taxon>
        <taxon>Nocardiaceae</taxon>
        <taxon>Nocardia</taxon>
    </lineage>
</organism>
<dbReference type="OrthoDB" id="4426844at2"/>
<gene>
    <name evidence="2" type="ORF">D5S18_07935</name>
</gene>
<accession>A0A3A4KC85</accession>